<organism evidence="2 3">
    <name type="scientific">Reticulomyxa filosa</name>
    <dbReference type="NCBI Taxonomy" id="46433"/>
    <lineage>
        <taxon>Eukaryota</taxon>
        <taxon>Sar</taxon>
        <taxon>Rhizaria</taxon>
        <taxon>Retaria</taxon>
        <taxon>Foraminifera</taxon>
        <taxon>Monothalamids</taxon>
        <taxon>Reticulomyxidae</taxon>
        <taxon>Reticulomyxa</taxon>
    </lineage>
</organism>
<sequence>MRRHSSTFTPSRNEDDSQHVEEDEAVTPPAEDDTVKPQLGWGDSTNDVRTFANNEEAEVNQWKHHELSASDRLTHKSMLRMEAYTNVDPNEPMAYSEYGINTLHKMDVSFDDDADEPVQTPKARASLNAYSGYDDNEDEYVRPDVINRLNQVPKNNHFLKDPHIKPNSKQKQSTQDKDDVDSDDDIDPTLDVEQVKRQALNEQDFKVNLLFVSLSSLFSLFQKTKKIECQIIILHLCH</sequence>
<accession>X6MDH0</accession>
<evidence type="ECO:0000313" key="3">
    <source>
        <dbReference type="Proteomes" id="UP000023152"/>
    </source>
</evidence>
<gene>
    <name evidence="2" type="ORF">RFI_25465</name>
</gene>
<proteinExistence type="predicted"/>
<dbReference type="EMBL" id="ASPP01021897">
    <property type="protein sequence ID" value="ETO11909.1"/>
    <property type="molecule type" value="Genomic_DNA"/>
</dbReference>
<dbReference type="AlphaFoldDB" id="X6MDH0"/>
<evidence type="ECO:0000313" key="2">
    <source>
        <dbReference type="EMBL" id="ETO11909.1"/>
    </source>
</evidence>
<comment type="caution">
    <text evidence="2">The sequence shown here is derived from an EMBL/GenBank/DDBJ whole genome shotgun (WGS) entry which is preliminary data.</text>
</comment>
<reference evidence="2 3" key="1">
    <citation type="journal article" date="2013" name="Curr. Biol.">
        <title>The Genome of the Foraminiferan Reticulomyxa filosa.</title>
        <authorList>
            <person name="Glockner G."/>
            <person name="Hulsmann N."/>
            <person name="Schleicher M."/>
            <person name="Noegel A.A."/>
            <person name="Eichinger L."/>
            <person name="Gallinger C."/>
            <person name="Pawlowski J."/>
            <person name="Sierra R."/>
            <person name="Euteneuer U."/>
            <person name="Pillet L."/>
            <person name="Moustafa A."/>
            <person name="Platzer M."/>
            <person name="Groth M."/>
            <person name="Szafranski K."/>
            <person name="Schliwa M."/>
        </authorList>
    </citation>
    <scope>NUCLEOTIDE SEQUENCE [LARGE SCALE GENOMIC DNA]</scope>
</reference>
<feature type="region of interest" description="Disordered" evidence="1">
    <location>
        <begin position="1"/>
        <end position="47"/>
    </location>
</feature>
<feature type="region of interest" description="Disordered" evidence="1">
    <location>
        <begin position="153"/>
        <end position="187"/>
    </location>
</feature>
<keyword evidence="3" id="KW-1185">Reference proteome</keyword>
<feature type="compositionally biased region" description="Polar residues" evidence="1">
    <location>
        <begin position="1"/>
        <end position="11"/>
    </location>
</feature>
<feature type="compositionally biased region" description="Acidic residues" evidence="1">
    <location>
        <begin position="178"/>
        <end position="187"/>
    </location>
</feature>
<dbReference type="Proteomes" id="UP000023152">
    <property type="component" value="Unassembled WGS sequence"/>
</dbReference>
<name>X6MDH0_RETFI</name>
<protein>
    <submittedName>
        <fullName evidence="2">Uncharacterized protein</fullName>
    </submittedName>
</protein>
<evidence type="ECO:0000256" key="1">
    <source>
        <dbReference type="SAM" id="MobiDB-lite"/>
    </source>
</evidence>